<protein>
    <submittedName>
        <fullName evidence="1">Fe-S cluster assembly iron-binding protein IscA</fullName>
    </submittedName>
</protein>
<proteinExistence type="predicted"/>
<evidence type="ECO:0000313" key="2">
    <source>
        <dbReference type="Proteomes" id="UP000198362"/>
    </source>
</evidence>
<evidence type="ECO:0000313" key="1">
    <source>
        <dbReference type="EMBL" id="SNT65516.1"/>
    </source>
</evidence>
<dbReference type="Gene3D" id="2.60.300.12">
    <property type="entry name" value="HesB-like domain"/>
    <property type="match status" value="1"/>
</dbReference>
<dbReference type="RefSeq" id="WP_089255199.1">
    <property type="nucleotide sequence ID" value="NZ_FZPH01000023.1"/>
</dbReference>
<dbReference type="OrthoDB" id="4868950at2"/>
<dbReference type="SUPFAM" id="SSF89360">
    <property type="entry name" value="HesB-like domain"/>
    <property type="match status" value="1"/>
</dbReference>
<dbReference type="AlphaFoldDB" id="A0A239PEK4"/>
<keyword evidence="2" id="KW-1185">Reference proteome</keyword>
<sequence length="104" mass="10848">MVTITDQALSAISVLLAQDGVPAGTGLRISTDPHRRLRLSFTPQPRAGDSVIDRDGARVFVEPDAAQALLGRALDAEAGGTSGVHFAVCRQFDTGPPVVPSFPP</sequence>
<reference evidence="1 2" key="1">
    <citation type="submission" date="2017-06" db="EMBL/GenBank/DDBJ databases">
        <authorList>
            <person name="Kim H.J."/>
            <person name="Triplett B.A."/>
        </authorList>
    </citation>
    <scope>NUCLEOTIDE SEQUENCE [LARGE SCALE GENOMIC DNA]</scope>
    <source>
        <strain evidence="1 2">CGMCC 4.5593</strain>
    </source>
</reference>
<dbReference type="EMBL" id="FZPH01000023">
    <property type="protein sequence ID" value="SNT65516.1"/>
    <property type="molecule type" value="Genomic_DNA"/>
</dbReference>
<organism evidence="1 2">
    <name type="scientific">Asanoa hainanensis</name>
    <dbReference type="NCBI Taxonomy" id="560556"/>
    <lineage>
        <taxon>Bacteria</taxon>
        <taxon>Bacillati</taxon>
        <taxon>Actinomycetota</taxon>
        <taxon>Actinomycetes</taxon>
        <taxon>Micromonosporales</taxon>
        <taxon>Micromonosporaceae</taxon>
        <taxon>Asanoa</taxon>
    </lineage>
</organism>
<dbReference type="Proteomes" id="UP000198362">
    <property type="component" value="Unassembled WGS sequence"/>
</dbReference>
<name>A0A239PEK4_9ACTN</name>
<gene>
    <name evidence="1" type="ORF">SAMN05421812_12369</name>
</gene>
<accession>A0A239PEK4</accession>
<dbReference type="InterPro" id="IPR035903">
    <property type="entry name" value="HesB-like_dom_sf"/>
</dbReference>